<keyword evidence="3" id="KW-1185">Reference proteome</keyword>
<evidence type="ECO:0000313" key="3">
    <source>
        <dbReference type="Proteomes" id="UP000789405"/>
    </source>
</evidence>
<reference evidence="2" key="1">
    <citation type="submission" date="2021-06" db="EMBL/GenBank/DDBJ databases">
        <authorList>
            <person name="Kallberg Y."/>
            <person name="Tangrot J."/>
            <person name="Rosling A."/>
        </authorList>
    </citation>
    <scope>NUCLEOTIDE SEQUENCE</scope>
    <source>
        <strain evidence="2">MA453B</strain>
    </source>
</reference>
<protein>
    <submittedName>
        <fullName evidence="2">12582_t:CDS:1</fullName>
    </submittedName>
</protein>
<organism evidence="2 3">
    <name type="scientific">Dentiscutata erythropus</name>
    <dbReference type="NCBI Taxonomy" id="1348616"/>
    <lineage>
        <taxon>Eukaryota</taxon>
        <taxon>Fungi</taxon>
        <taxon>Fungi incertae sedis</taxon>
        <taxon>Mucoromycota</taxon>
        <taxon>Glomeromycotina</taxon>
        <taxon>Glomeromycetes</taxon>
        <taxon>Diversisporales</taxon>
        <taxon>Gigasporaceae</taxon>
        <taxon>Dentiscutata</taxon>
    </lineage>
</organism>
<proteinExistence type="predicted"/>
<dbReference type="Proteomes" id="UP000789405">
    <property type="component" value="Unassembled WGS sequence"/>
</dbReference>
<dbReference type="EMBL" id="CAJVPY010019429">
    <property type="protein sequence ID" value="CAG8771510.1"/>
    <property type="molecule type" value="Genomic_DNA"/>
</dbReference>
<sequence>MPKIVYVFAELIAAADGMSHFNGSSSRTSSQADKEQDKISYDTKTNDGLLLSSRPTNDEKARITAYLENIKHTPKAFPKIETFFRDFTVSGYTLLDIKDGYAQFLPGIDPEIRENVRAAAQTVIRRNVMAFQQQSPSLPPRQQLTPLNQTAGALYNRPLNQTSSTSNSDQQNSRRTSVNYDSLPMQSNPLVQPTQQDLPVSVPRQQIPPTSALKPSDQRTTIDNPKKLRMWLYLSALPNFEKAIQNNYIDESLEHLKNIFEIFLKIMLAILYIWKQRSSCKSTIKINGVLSRHKINLPDAIELYTTYLKFEEFKQRWLEDALLT</sequence>
<evidence type="ECO:0000256" key="1">
    <source>
        <dbReference type="SAM" id="MobiDB-lite"/>
    </source>
</evidence>
<feature type="non-terminal residue" evidence="2">
    <location>
        <position position="1"/>
    </location>
</feature>
<name>A0A9N9NWX4_9GLOM</name>
<accession>A0A9N9NWX4</accession>
<feature type="compositionally biased region" description="Polar residues" evidence="1">
    <location>
        <begin position="174"/>
        <end position="209"/>
    </location>
</feature>
<feature type="compositionally biased region" description="Low complexity" evidence="1">
    <location>
        <begin position="160"/>
        <end position="173"/>
    </location>
</feature>
<comment type="caution">
    <text evidence="2">The sequence shown here is derived from an EMBL/GenBank/DDBJ whole genome shotgun (WGS) entry which is preliminary data.</text>
</comment>
<gene>
    <name evidence="2" type="ORF">DERYTH_LOCUS18740</name>
</gene>
<dbReference type="AlphaFoldDB" id="A0A9N9NWX4"/>
<feature type="region of interest" description="Disordered" evidence="1">
    <location>
        <begin position="157"/>
        <end position="221"/>
    </location>
</feature>
<evidence type="ECO:0000313" key="2">
    <source>
        <dbReference type="EMBL" id="CAG8771510.1"/>
    </source>
</evidence>
<dbReference type="OrthoDB" id="2021145at2759"/>